<proteinExistence type="predicted"/>
<reference evidence="2 3" key="1">
    <citation type="submission" date="2024-06" db="EMBL/GenBank/DDBJ databases">
        <authorList>
            <person name="Kraege A."/>
            <person name="Thomma B."/>
        </authorList>
    </citation>
    <scope>NUCLEOTIDE SEQUENCE [LARGE SCALE GENOMIC DNA]</scope>
</reference>
<keyword evidence="3" id="KW-1185">Reference proteome</keyword>
<organism evidence="2 3">
    <name type="scientific">Coccomyxa viridis</name>
    <dbReference type="NCBI Taxonomy" id="1274662"/>
    <lineage>
        <taxon>Eukaryota</taxon>
        <taxon>Viridiplantae</taxon>
        <taxon>Chlorophyta</taxon>
        <taxon>core chlorophytes</taxon>
        <taxon>Trebouxiophyceae</taxon>
        <taxon>Trebouxiophyceae incertae sedis</taxon>
        <taxon>Coccomyxaceae</taxon>
        <taxon>Coccomyxa</taxon>
    </lineage>
</organism>
<accession>A0ABP1GA04</accession>
<feature type="chain" id="PRO_5047396810" evidence="1">
    <location>
        <begin position="23"/>
        <end position="292"/>
    </location>
</feature>
<keyword evidence="1" id="KW-0732">Signal</keyword>
<dbReference type="EMBL" id="CAXHTA020000016">
    <property type="protein sequence ID" value="CAL5226913.1"/>
    <property type="molecule type" value="Genomic_DNA"/>
</dbReference>
<sequence length="292" mass="31332">MEGAPLWIGLLLASCLLATASAEKNVTELVDQLKNNQTEAIAADSILGEITPLFSGYASLNQKVPIPVQFNCRNPKPLGGIASRSAAAQQYVNELKYSIGDGWSPVLNSTAKGKHNESWALGLTWNSNCIEDSENVPECEMHFDAPFRASGGAQIRRTPAAGSVTFDKCSIFFDSTFLNSTTCFQEDSTTIAKVKAAFPENAIGNVVFYSSYNDTSPDGPPGTYTLSYLCQYAYNPVIQLNPGITANPYNDAAAADARTNAVIPYWMNGMFGGKGNGGNQGRKLLSTIARQD</sequence>
<comment type="caution">
    <text evidence="2">The sequence shown here is derived from an EMBL/GenBank/DDBJ whole genome shotgun (WGS) entry which is preliminary data.</text>
</comment>
<dbReference type="Proteomes" id="UP001497392">
    <property type="component" value="Unassembled WGS sequence"/>
</dbReference>
<evidence type="ECO:0000256" key="1">
    <source>
        <dbReference type="SAM" id="SignalP"/>
    </source>
</evidence>
<feature type="signal peptide" evidence="1">
    <location>
        <begin position="1"/>
        <end position="22"/>
    </location>
</feature>
<gene>
    <name evidence="2" type="primary">g9788</name>
    <name evidence="2" type="ORF">VP750_LOCUS8819</name>
</gene>
<evidence type="ECO:0000313" key="3">
    <source>
        <dbReference type="Proteomes" id="UP001497392"/>
    </source>
</evidence>
<evidence type="ECO:0000313" key="2">
    <source>
        <dbReference type="EMBL" id="CAL5226913.1"/>
    </source>
</evidence>
<protein>
    <submittedName>
        <fullName evidence="2">G9788 protein</fullName>
    </submittedName>
</protein>
<name>A0ABP1GA04_9CHLO</name>